<evidence type="ECO:0000313" key="4">
    <source>
        <dbReference type="Proteomes" id="UP000013117"/>
    </source>
</evidence>
<evidence type="ECO:0000313" key="3">
    <source>
        <dbReference type="EMBL" id="ENV35564.1"/>
    </source>
</evidence>
<dbReference type="AlphaFoldDB" id="N8ZP98"/>
<proteinExistence type="predicted"/>
<feature type="signal peptide" evidence="2">
    <location>
        <begin position="1"/>
        <end position="18"/>
    </location>
</feature>
<evidence type="ECO:0000256" key="1">
    <source>
        <dbReference type="SAM" id="MobiDB-lite"/>
    </source>
</evidence>
<protein>
    <recommendedName>
        <fullName evidence="5">Lipoprotein</fullName>
    </recommendedName>
</protein>
<organism evidence="3 4">
    <name type="scientific">Acinetobacter gerneri DSM 14967 = CIP 107464 = MTCC 9824</name>
    <dbReference type="NCBI Taxonomy" id="1120926"/>
    <lineage>
        <taxon>Bacteria</taxon>
        <taxon>Pseudomonadati</taxon>
        <taxon>Pseudomonadota</taxon>
        <taxon>Gammaproteobacteria</taxon>
        <taxon>Moraxellales</taxon>
        <taxon>Moraxellaceae</taxon>
        <taxon>Acinetobacter</taxon>
    </lineage>
</organism>
<sequence>MMKKLALISLVLAGLAGATVGCASKEVASNPETASSQAPVADTTASAGAQGNVAVQADPTLQSDQSQAAPADSSETAPATAQ</sequence>
<gene>
    <name evidence="3" type="ORF">F960_00246</name>
</gene>
<keyword evidence="2" id="KW-0732">Signal</keyword>
<dbReference type="HOGENOM" id="CLU_2550607_0_0_6"/>
<reference evidence="3 4" key="1">
    <citation type="submission" date="2013-02" db="EMBL/GenBank/DDBJ databases">
        <title>The Genome Sequence of Acinetobacter gerneri CIP 107464.</title>
        <authorList>
            <consortium name="The Broad Institute Genome Sequencing Platform"/>
            <consortium name="The Broad Institute Genome Sequencing Center for Infectious Disease"/>
            <person name="Cerqueira G."/>
            <person name="Feldgarden M."/>
            <person name="Courvalin P."/>
            <person name="Perichon B."/>
            <person name="Grillot-Courvalin C."/>
            <person name="Clermont D."/>
            <person name="Rocha E."/>
            <person name="Yoon E.-J."/>
            <person name="Nemec A."/>
            <person name="Walker B."/>
            <person name="Young S.K."/>
            <person name="Zeng Q."/>
            <person name="Gargeya S."/>
            <person name="Fitzgerald M."/>
            <person name="Haas B."/>
            <person name="Abouelleil A."/>
            <person name="Alvarado L."/>
            <person name="Arachchi H.M."/>
            <person name="Berlin A.M."/>
            <person name="Chapman S.B."/>
            <person name="Dewar J."/>
            <person name="Goldberg J."/>
            <person name="Griggs A."/>
            <person name="Gujja S."/>
            <person name="Hansen M."/>
            <person name="Howarth C."/>
            <person name="Imamovic A."/>
            <person name="Larimer J."/>
            <person name="McCowan C."/>
            <person name="Murphy C."/>
            <person name="Neiman D."/>
            <person name="Pearson M."/>
            <person name="Priest M."/>
            <person name="Roberts A."/>
            <person name="Saif S."/>
            <person name="Shea T."/>
            <person name="Sisk P."/>
            <person name="Sykes S."/>
            <person name="Wortman J."/>
            <person name="Nusbaum C."/>
            <person name="Birren B."/>
        </authorList>
    </citation>
    <scope>NUCLEOTIDE SEQUENCE [LARGE SCALE GENOMIC DNA]</scope>
    <source>
        <strain evidence="3 4">CIP 107464</strain>
    </source>
</reference>
<feature type="compositionally biased region" description="Low complexity" evidence="1">
    <location>
        <begin position="62"/>
        <end position="74"/>
    </location>
</feature>
<evidence type="ECO:0008006" key="5">
    <source>
        <dbReference type="Google" id="ProtNLM"/>
    </source>
</evidence>
<name>N8ZP98_9GAMM</name>
<dbReference type="Proteomes" id="UP000013117">
    <property type="component" value="Unassembled WGS sequence"/>
</dbReference>
<feature type="chain" id="PRO_5004138140" description="Lipoprotein" evidence="2">
    <location>
        <begin position="19"/>
        <end position="82"/>
    </location>
</feature>
<comment type="caution">
    <text evidence="3">The sequence shown here is derived from an EMBL/GenBank/DDBJ whole genome shotgun (WGS) entry which is preliminary data.</text>
</comment>
<dbReference type="PROSITE" id="PS51257">
    <property type="entry name" value="PROKAR_LIPOPROTEIN"/>
    <property type="match status" value="1"/>
</dbReference>
<feature type="region of interest" description="Disordered" evidence="1">
    <location>
        <begin position="26"/>
        <end position="82"/>
    </location>
</feature>
<accession>N8ZP98</accession>
<feature type="compositionally biased region" description="Polar residues" evidence="1">
    <location>
        <begin position="30"/>
        <end position="49"/>
    </location>
</feature>
<evidence type="ECO:0000256" key="2">
    <source>
        <dbReference type="SAM" id="SignalP"/>
    </source>
</evidence>
<dbReference type="EMBL" id="APPN01000018">
    <property type="protein sequence ID" value="ENV35564.1"/>
    <property type="molecule type" value="Genomic_DNA"/>
</dbReference>
<dbReference type="PATRIC" id="fig|1120926.3.peg.233"/>
<keyword evidence="4" id="KW-1185">Reference proteome</keyword>